<dbReference type="EMBL" id="JABFFQ010000011">
    <property type="protein sequence ID" value="MDV4343850.1"/>
    <property type="molecule type" value="Genomic_DNA"/>
</dbReference>
<accession>A0ABU3Z4V2</accession>
<feature type="transmembrane region" description="Helical" evidence="1">
    <location>
        <begin position="33"/>
        <end position="52"/>
    </location>
</feature>
<sequence length="103" mass="11378">MCAFISRSYLHFQPCEGRHNGEAGNASLSTSRFFFVVAVDFLVVFILIALGLQDIPCDGNNERHTGGYGEPRRAVKSGAVREGATNLRPLTPPQNGKIAYWMY</sequence>
<evidence type="ECO:0000313" key="3">
    <source>
        <dbReference type="Proteomes" id="UP001273768"/>
    </source>
</evidence>
<keyword evidence="1" id="KW-1133">Transmembrane helix</keyword>
<keyword evidence="1" id="KW-0472">Membrane</keyword>
<gene>
    <name evidence="2" type="ORF">HL657_11860</name>
</gene>
<keyword evidence="3" id="KW-1185">Reference proteome</keyword>
<evidence type="ECO:0000256" key="1">
    <source>
        <dbReference type="SAM" id="Phobius"/>
    </source>
</evidence>
<organism evidence="2 3">
    <name type="scientific">Methanoculleus nereidis</name>
    <dbReference type="NCBI Taxonomy" id="2735141"/>
    <lineage>
        <taxon>Archaea</taxon>
        <taxon>Methanobacteriati</taxon>
        <taxon>Methanobacteriota</taxon>
        <taxon>Stenosarchaea group</taxon>
        <taxon>Methanomicrobia</taxon>
        <taxon>Methanomicrobiales</taxon>
        <taxon>Methanomicrobiaceae</taxon>
        <taxon>Methanoculleus</taxon>
    </lineage>
</organism>
<reference evidence="2 3" key="1">
    <citation type="submission" date="2020-05" db="EMBL/GenBank/DDBJ databases">
        <title>Isolation and characterization of methanoarchaea from a cold seep at offshore SW Taiwan.</title>
        <authorList>
            <person name="Chen Y.-W."/>
            <person name="Chen S.-C."/>
            <person name="Lai M.-C."/>
        </authorList>
    </citation>
    <scope>NUCLEOTIDE SEQUENCE [LARGE SCALE GENOMIC DNA]</scope>
    <source>
        <strain evidence="2 3">YWC-01</strain>
    </source>
</reference>
<evidence type="ECO:0000313" key="2">
    <source>
        <dbReference type="EMBL" id="MDV4343850.1"/>
    </source>
</evidence>
<keyword evidence="1" id="KW-0812">Transmembrane</keyword>
<proteinExistence type="predicted"/>
<dbReference type="Proteomes" id="UP001273768">
    <property type="component" value="Unassembled WGS sequence"/>
</dbReference>
<name>A0ABU3Z4V2_9EURY</name>
<protein>
    <submittedName>
        <fullName evidence="2">Uncharacterized protein</fullName>
    </submittedName>
</protein>
<comment type="caution">
    <text evidence="2">The sequence shown here is derived from an EMBL/GenBank/DDBJ whole genome shotgun (WGS) entry which is preliminary data.</text>
</comment>
<dbReference type="RefSeq" id="WP_317297028.1">
    <property type="nucleotide sequence ID" value="NZ_JABFFQ010000011.1"/>
</dbReference>